<accession>Q0C8R0</accession>
<sequence>MRTHHMKAFVKNIEEEDILETHGDVPDSIRDQLFAEEHHRSPQLPKTAYGRAETNISGPTDLEIPGPIEETVEEYTNWHLEQVNTENFKENIRRARDIVLENCLDLGQLHDRNIGAEFLVKEDVKIGVAYRFVSDTSKWLKQRKRKMAVNNNAV</sequence>
<dbReference type="Proteomes" id="UP000007963">
    <property type="component" value="Unassembled WGS sequence"/>
</dbReference>
<dbReference type="GeneID" id="4354224"/>
<evidence type="ECO:0000313" key="2">
    <source>
        <dbReference type="EMBL" id="EAU30115.1"/>
    </source>
</evidence>
<feature type="region of interest" description="Disordered" evidence="1">
    <location>
        <begin position="39"/>
        <end position="63"/>
    </location>
</feature>
<dbReference type="AlphaFoldDB" id="Q0C8R0"/>
<evidence type="ECO:0000256" key="1">
    <source>
        <dbReference type="SAM" id="MobiDB-lite"/>
    </source>
</evidence>
<dbReference type="STRING" id="341663.Q0C8R0"/>
<reference evidence="3" key="1">
    <citation type="submission" date="2005-09" db="EMBL/GenBank/DDBJ databases">
        <title>Annotation of the Aspergillus terreus NIH2624 genome.</title>
        <authorList>
            <person name="Birren B.W."/>
            <person name="Lander E.S."/>
            <person name="Galagan J.E."/>
            <person name="Nusbaum C."/>
            <person name="Devon K."/>
            <person name="Henn M."/>
            <person name="Ma L.-J."/>
            <person name="Jaffe D.B."/>
            <person name="Butler J."/>
            <person name="Alvarez P."/>
            <person name="Gnerre S."/>
            <person name="Grabherr M."/>
            <person name="Kleber M."/>
            <person name="Mauceli E.W."/>
            <person name="Brockman W."/>
            <person name="Rounsley S."/>
            <person name="Young S.K."/>
            <person name="LaButti K."/>
            <person name="Pushparaj V."/>
            <person name="DeCaprio D."/>
            <person name="Crawford M."/>
            <person name="Koehrsen M."/>
            <person name="Engels R."/>
            <person name="Montgomery P."/>
            <person name="Pearson M."/>
            <person name="Howarth C."/>
            <person name="Larson L."/>
            <person name="Luoma S."/>
            <person name="White J."/>
            <person name="Alvarado L."/>
            <person name="Kodira C.D."/>
            <person name="Zeng Q."/>
            <person name="Oleary S."/>
            <person name="Yandava C."/>
            <person name="Denning D.W."/>
            <person name="Nierman W.C."/>
            <person name="Milne T."/>
            <person name="Madden K."/>
        </authorList>
    </citation>
    <scope>NUCLEOTIDE SEQUENCE [LARGE SCALE GENOMIC DNA]</scope>
    <source>
        <strain evidence="3">NIH 2624 / FGSC A1156</strain>
    </source>
</reference>
<proteinExistence type="predicted"/>
<protein>
    <submittedName>
        <fullName evidence="2">Uncharacterized protein</fullName>
    </submittedName>
</protein>
<dbReference type="RefSeq" id="XP_001218546.1">
    <property type="nucleotide sequence ID" value="XM_001218545.1"/>
</dbReference>
<name>Q0C8R0_ASPTN</name>
<gene>
    <name evidence="2" type="ORF">ATEG_09924</name>
</gene>
<organism evidence="2 3">
    <name type="scientific">Aspergillus terreus (strain NIH 2624 / FGSC A1156)</name>
    <dbReference type="NCBI Taxonomy" id="341663"/>
    <lineage>
        <taxon>Eukaryota</taxon>
        <taxon>Fungi</taxon>
        <taxon>Dikarya</taxon>
        <taxon>Ascomycota</taxon>
        <taxon>Pezizomycotina</taxon>
        <taxon>Eurotiomycetes</taxon>
        <taxon>Eurotiomycetidae</taxon>
        <taxon>Eurotiales</taxon>
        <taxon>Aspergillaceae</taxon>
        <taxon>Aspergillus</taxon>
        <taxon>Aspergillus subgen. Circumdati</taxon>
    </lineage>
</organism>
<dbReference type="EMBL" id="CH476608">
    <property type="protein sequence ID" value="EAU30115.1"/>
    <property type="molecule type" value="Genomic_DNA"/>
</dbReference>
<evidence type="ECO:0000313" key="3">
    <source>
        <dbReference type="Proteomes" id="UP000007963"/>
    </source>
</evidence>
<dbReference type="OrthoDB" id="4232626at2759"/>
<dbReference type="HOGENOM" id="CLU_1703849_0_0_1"/>
<dbReference type="VEuPathDB" id="FungiDB:ATEG_09924"/>
<dbReference type="OMA" id="SITRADC"/>